<comment type="caution">
    <text evidence="3">The sequence shown here is derived from an EMBL/GenBank/DDBJ whole genome shotgun (WGS) entry which is preliminary data.</text>
</comment>
<dbReference type="OrthoDB" id="426718at2759"/>
<proteinExistence type="predicted"/>
<dbReference type="Pfam" id="PF13499">
    <property type="entry name" value="EF-hand_7"/>
    <property type="match status" value="1"/>
</dbReference>
<dbReference type="Proteomes" id="UP001165122">
    <property type="component" value="Unassembled WGS sequence"/>
</dbReference>
<dbReference type="PROSITE" id="PS50004">
    <property type="entry name" value="C2"/>
    <property type="match status" value="1"/>
</dbReference>
<name>A0A9W7E684_9STRA</name>
<dbReference type="Gene3D" id="1.10.238.10">
    <property type="entry name" value="EF-hand"/>
    <property type="match status" value="1"/>
</dbReference>
<reference evidence="4" key="1">
    <citation type="journal article" date="2023" name="Commun. Biol.">
        <title>Genome analysis of Parmales, the sister group of diatoms, reveals the evolutionary specialization of diatoms from phago-mixotrophs to photoautotrophs.</title>
        <authorList>
            <person name="Ban H."/>
            <person name="Sato S."/>
            <person name="Yoshikawa S."/>
            <person name="Yamada K."/>
            <person name="Nakamura Y."/>
            <person name="Ichinomiya M."/>
            <person name="Sato N."/>
            <person name="Blanc-Mathieu R."/>
            <person name="Endo H."/>
            <person name="Kuwata A."/>
            <person name="Ogata H."/>
        </authorList>
    </citation>
    <scope>NUCLEOTIDE SEQUENCE [LARGE SCALE GENOMIC DNA]</scope>
    <source>
        <strain evidence="4">NIES 3700</strain>
    </source>
</reference>
<dbReference type="SMART" id="SM00054">
    <property type="entry name" value="EFh"/>
    <property type="match status" value="2"/>
</dbReference>
<dbReference type="SUPFAM" id="SSF49562">
    <property type="entry name" value="C2 domain (Calcium/lipid-binding domain, CaLB)"/>
    <property type="match status" value="1"/>
</dbReference>
<protein>
    <recommendedName>
        <fullName evidence="5">Calmodulin</fullName>
    </recommendedName>
</protein>
<sequence length="783" mass="88610">MGATASINNTPNVLFDELEDDHFVTEEKAKELLGPAQTNLVAELWDEIEPKGSVKLEEDIEEEAITGAQLRSAVVSKLDILEISNLHCVGLRDADYIGKSDPYVVLVLGRVGTSFEEKMAEAAMSAGGGMAKTHIMKNDLNPDYREWSCALELGSYLSHADLEVHVKVFDSDDMIECLSFIKDDVLGEATLKVPADIISSKVQVTLKNRSDKGAVVFNYRKTNRKMREELTMHEKMSAKVVDKDDIQKLHLGVIYGSPEYEAFDKVFAFEDCIQMCQMCRLSYWDPTVWASKKEGVNREYRPTLMSAPLRYLLGDFYRLNLLPTPNKFKVSTLDSAYDDHHSEKSDIKVSNGCFVDKKIDMQGMILQDDKTDSLVVVFRGTDTNIMLPGILSGALKDMRLTMITGGKTKDPTAPDSKGKVHRGMAKAYRRNFKTLVPIIERLWDTKKYKRIVVTGHSLGGALATIFIKGLYESVPSARSSLVGYTFGGYAIGDDDFMSEFNSKIPNFFRCINREDFVPHYVTPWWKGWRHVGVYIHMTDSKFFYNCEPFELKETDWESTTGSFFDPGTNHSLMAYSKNLEMYRCLNLMSEDQVNRCQKAWADVIRPVKAQTVGSLVGLDDNSVGTSVEFVNSVQPNFDLVPDHLDSEFEAEIEGHGKITIEEFEIMIRKGSLGHTHSFGKTEAVAWPSFVSCCYKLFYDPDKLSVSQRLEKGKFLAAFRKYDVDFDGFLNPEEFGEMCENEFKEMSKEEIVESAKKIDVDVDGYISEREFLIWGLVATDLTRR</sequence>
<dbReference type="SUPFAM" id="SSF47473">
    <property type="entry name" value="EF-hand"/>
    <property type="match status" value="1"/>
</dbReference>
<dbReference type="InterPro" id="IPR002921">
    <property type="entry name" value="Fungal_lipase-type"/>
</dbReference>
<evidence type="ECO:0000313" key="3">
    <source>
        <dbReference type="EMBL" id="GMH69799.1"/>
    </source>
</evidence>
<dbReference type="CDD" id="cd00519">
    <property type="entry name" value="Lipase_3"/>
    <property type="match status" value="1"/>
</dbReference>
<dbReference type="PANTHER" id="PTHR45856:SF24">
    <property type="entry name" value="FUNGAL LIPASE-LIKE DOMAIN-CONTAINING PROTEIN"/>
    <property type="match status" value="1"/>
</dbReference>
<dbReference type="GO" id="GO:0006629">
    <property type="term" value="P:lipid metabolic process"/>
    <property type="evidence" value="ECO:0007669"/>
    <property type="project" value="InterPro"/>
</dbReference>
<accession>A0A9W7E684</accession>
<dbReference type="EMBL" id="BRXW01000610">
    <property type="protein sequence ID" value="GMH69799.1"/>
    <property type="molecule type" value="Genomic_DNA"/>
</dbReference>
<dbReference type="InterPro" id="IPR000008">
    <property type="entry name" value="C2_dom"/>
</dbReference>
<dbReference type="InterPro" id="IPR029058">
    <property type="entry name" value="AB_hydrolase_fold"/>
</dbReference>
<dbReference type="PANTHER" id="PTHR45856">
    <property type="entry name" value="ALPHA/BETA-HYDROLASES SUPERFAMILY PROTEIN"/>
    <property type="match status" value="1"/>
</dbReference>
<dbReference type="Pfam" id="PF01764">
    <property type="entry name" value="Lipase_3"/>
    <property type="match status" value="1"/>
</dbReference>
<dbReference type="AlphaFoldDB" id="A0A9W7E684"/>
<evidence type="ECO:0000259" key="1">
    <source>
        <dbReference type="PROSITE" id="PS50004"/>
    </source>
</evidence>
<dbReference type="SMART" id="SM00239">
    <property type="entry name" value="C2"/>
    <property type="match status" value="1"/>
</dbReference>
<evidence type="ECO:0000259" key="2">
    <source>
        <dbReference type="PROSITE" id="PS50222"/>
    </source>
</evidence>
<dbReference type="PROSITE" id="PS50222">
    <property type="entry name" value="EF_HAND_2"/>
    <property type="match status" value="1"/>
</dbReference>
<dbReference type="GO" id="GO:0005509">
    <property type="term" value="F:calcium ion binding"/>
    <property type="evidence" value="ECO:0007669"/>
    <property type="project" value="InterPro"/>
</dbReference>
<gene>
    <name evidence="3" type="ORF">TrLO_g4976</name>
</gene>
<dbReference type="SUPFAM" id="SSF53474">
    <property type="entry name" value="alpha/beta-Hydrolases"/>
    <property type="match status" value="1"/>
</dbReference>
<keyword evidence="4" id="KW-1185">Reference proteome</keyword>
<feature type="domain" description="EF-hand" evidence="2">
    <location>
        <begin position="709"/>
        <end position="744"/>
    </location>
</feature>
<feature type="domain" description="C2" evidence="1">
    <location>
        <begin position="61"/>
        <end position="207"/>
    </location>
</feature>
<dbReference type="CDD" id="cd00030">
    <property type="entry name" value="C2"/>
    <property type="match status" value="1"/>
</dbReference>
<dbReference type="CDD" id="cd00051">
    <property type="entry name" value="EFh"/>
    <property type="match status" value="1"/>
</dbReference>
<evidence type="ECO:0000313" key="4">
    <source>
        <dbReference type="Proteomes" id="UP001165122"/>
    </source>
</evidence>
<dbReference type="Gene3D" id="3.40.50.1820">
    <property type="entry name" value="alpha/beta hydrolase"/>
    <property type="match status" value="1"/>
</dbReference>
<dbReference type="InterPro" id="IPR051218">
    <property type="entry name" value="Sec_MonoDiacylglyc_Lipase"/>
</dbReference>
<dbReference type="Gene3D" id="2.60.40.150">
    <property type="entry name" value="C2 domain"/>
    <property type="match status" value="1"/>
</dbReference>
<dbReference type="InterPro" id="IPR002048">
    <property type="entry name" value="EF_hand_dom"/>
</dbReference>
<dbReference type="Pfam" id="PF00168">
    <property type="entry name" value="C2"/>
    <property type="match status" value="1"/>
</dbReference>
<dbReference type="InterPro" id="IPR011992">
    <property type="entry name" value="EF-hand-dom_pair"/>
</dbReference>
<organism evidence="3 4">
    <name type="scientific">Triparma laevis f. longispina</name>
    <dbReference type="NCBI Taxonomy" id="1714387"/>
    <lineage>
        <taxon>Eukaryota</taxon>
        <taxon>Sar</taxon>
        <taxon>Stramenopiles</taxon>
        <taxon>Ochrophyta</taxon>
        <taxon>Bolidophyceae</taxon>
        <taxon>Parmales</taxon>
        <taxon>Triparmaceae</taxon>
        <taxon>Triparma</taxon>
    </lineage>
</organism>
<evidence type="ECO:0008006" key="5">
    <source>
        <dbReference type="Google" id="ProtNLM"/>
    </source>
</evidence>
<dbReference type="InterPro" id="IPR035892">
    <property type="entry name" value="C2_domain_sf"/>
</dbReference>